<sequence length="188" mass="19028">MENGAAEGGLRQRLVAAAIALLDQGGGDGVTLRALAKATGVSAMAPYRHFADKAALLGAVAEAGFAMLAEALARADAADSPRAALVAQGVAYFHFAQARPALFRLMFRGEPGCEMPPGRYGEAFEILSRRVASLACRDPATATMAAWGTVHGLATLALDGKLPAADAPIAAALALLADGIAGDQGRSG</sequence>
<keyword evidence="1" id="KW-0805">Transcription regulation</keyword>
<keyword evidence="3" id="KW-0804">Transcription</keyword>
<organism evidence="6 7">
    <name type="scientific">Sphingomonas pokkalii</name>
    <dbReference type="NCBI Taxonomy" id="2175090"/>
    <lineage>
        <taxon>Bacteria</taxon>
        <taxon>Pseudomonadati</taxon>
        <taxon>Pseudomonadota</taxon>
        <taxon>Alphaproteobacteria</taxon>
        <taxon>Sphingomonadales</taxon>
        <taxon>Sphingomonadaceae</taxon>
        <taxon>Sphingomonas</taxon>
    </lineage>
</organism>
<dbReference type="InterPro" id="IPR025996">
    <property type="entry name" value="MT1864/Rv1816-like_C"/>
</dbReference>
<evidence type="ECO:0000259" key="5">
    <source>
        <dbReference type="PROSITE" id="PS50977"/>
    </source>
</evidence>
<dbReference type="PROSITE" id="PS50977">
    <property type="entry name" value="HTH_TETR_2"/>
    <property type="match status" value="1"/>
</dbReference>
<comment type="caution">
    <text evidence="6">The sequence shown here is derived from an EMBL/GenBank/DDBJ whole genome shotgun (WGS) entry which is preliminary data.</text>
</comment>
<dbReference type="InterPro" id="IPR001647">
    <property type="entry name" value="HTH_TetR"/>
</dbReference>
<evidence type="ECO:0000256" key="3">
    <source>
        <dbReference type="ARBA" id="ARBA00023163"/>
    </source>
</evidence>
<dbReference type="InterPro" id="IPR009057">
    <property type="entry name" value="Homeodomain-like_sf"/>
</dbReference>
<keyword evidence="2 4" id="KW-0238">DNA-binding</keyword>
<keyword evidence="7" id="KW-1185">Reference proteome</keyword>
<protein>
    <submittedName>
        <fullName evidence="6">TetR family transcriptional regulator</fullName>
    </submittedName>
</protein>
<gene>
    <name evidence="6" type="ORF">DD559_10270</name>
</gene>
<evidence type="ECO:0000256" key="2">
    <source>
        <dbReference type="ARBA" id="ARBA00023125"/>
    </source>
</evidence>
<accession>A0A2U0SE54</accession>
<reference evidence="6 7" key="1">
    <citation type="submission" date="2018-05" db="EMBL/GenBank/DDBJ databases">
        <title>Description of Sphingomonas pokkalii sp nov, isolated from the rhizosphere of saline tolerant pokkali rice and its draft genome analysis.</title>
        <authorList>
            <person name="Menon R."/>
            <person name="Kumari S."/>
            <person name="Rameshkumar N."/>
        </authorList>
    </citation>
    <scope>NUCLEOTIDE SEQUENCE [LARGE SCALE GENOMIC DNA]</scope>
    <source>
        <strain evidence="6 7">L3B27</strain>
    </source>
</reference>
<dbReference type="Gene3D" id="1.10.357.10">
    <property type="entry name" value="Tetracycline Repressor, domain 2"/>
    <property type="match status" value="1"/>
</dbReference>
<feature type="DNA-binding region" description="H-T-H motif" evidence="4">
    <location>
        <begin position="31"/>
        <end position="50"/>
    </location>
</feature>
<dbReference type="SUPFAM" id="SSF48498">
    <property type="entry name" value="Tetracyclin repressor-like, C-terminal domain"/>
    <property type="match status" value="1"/>
</dbReference>
<dbReference type="Proteomes" id="UP000245890">
    <property type="component" value="Unassembled WGS sequence"/>
</dbReference>
<dbReference type="EMBL" id="QENQ01000001">
    <property type="protein sequence ID" value="PVX29656.1"/>
    <property type="molecule type" value="Genomic_DNA"/>
</dbReference>
<evidence type="ECO:0000256" key="1">
    <source>
        <dbReference type="ARBA" id="ARBA00023015"/>
    </source>
</evidence>
<dbReference type="InterPro" id="IPR036271">
    <property type="entry name" value="Tet_transcr_reg_TetR-rel_C_sf"/>
</dbReference>
<dbReference type="GO" id="GO:0003700">
    <property type="term" value="F:DNA-binding transcription factor activity"/>
    <property type="evidence" value="ECO:0007669"/>
    <property type="project" value="TreeGrafter"/>
</dbReference>
<dbReference type="PANTHER" id="PTHR30055">
    <property type="entry name" value="HTH-TYPE TRANSCRIPTIONAL REGULATOR RUTR"/>
    <property type="match status" value="1"/>
</dbReference>
<dbReference type="RefSeq" id="WP_116469090.1">
    <property type="nucleotide sequence ID" value="NZ_QENQ01000001.1"/>
</dbReference>
<dbReference type="PANTHER" id="PTHR30055:SF220">
    <property type="entry name" value="TETR-FAMILY REGULATORY PROTEIN"/>
    <property type="match status" value="1"/>
</dbReference>
<dbReference type="GO" id="GO:0000976">
    <property type="term" value="F:transcription cis-regulatory region binding"/>
    <property type="evidence" value="ECO:0007669"/>
    <property type="project" value="TreeGrafter"/>
</dbReference>
<dbReference type="PRINTS" id="PR00455">
    <property type="entry name" value="HTHTETR"/>
</dbReference>
<dbReference type="OrthoDB" id="7056813at2"/>
<dbReference type="Pfam" id="PF13305">
    <property type="entry name" value="TetR_C_33"/>
    <property type="match status" value="1"/>
</dbReference>
<dbReference type="AlphaFoldDB" id="A0A2U0SE54"/>
<evidence type="ECO:0000313" key="6">
    <source>
        <dbReference type="EMBL" id="PVX29656.1"/>
    </source>
</evidence>
<dbReference type="InterPro" id="IPR050109">
    <property type="entry name" value="HTH-type_TetR-like_transc_reg"/>
</dbReference>
<dbReference type="Pfam" id="PF00440">
    <property type="entry name" value="TetR_N"/>
    <property type="match status" value="1"/>
</dbReference>
<name>A0A2U0SE54_9SPHN</name>
<proteinExistence type="predicted"/>
<evidence type="ECO:0000313" key="7">
    <source>
        <dbReference type="Proteomes" id="UP000245890"/>
    </source>
</evidence>
<feature type="domain" description="HTH tetR-type" evidence="5">
    <location>
        <begin position="8"/>
        <end position="68"/>
    </location>
</feature>
<evidence type="ECO:0000256" key="4">
    <source>
        <dbReference type="PROSITE-ProRule" id="PRU00335"/>
    </source>
</evidence>
<dbReference type="SUPFAM" id="SSF46689">
    <property type="entry name" value="Homeodomain-like"/>
    <property type="match status" value="1"/>
</dbReference>